<comment type="pathway">
    <text evidence="2 6">One-carbon metabolism; tetrahydrofolate interconversion.</text>
</comment>
<keyword evidence="8" id="KW-1185">Reference proteome</keyword>
<sequence length="297" mass="32407">MRGSRTEHEGVLADLLTRVRYEVIPTPSIEEKVLAAVPRHLTVTVTASPAKGLEATLALTERLRAHGYRTVPHLSARLIRDEVHLAEIVDRMCRAGVEDVFVPAGDADPPAGRYDAALPVLAELTRAGRPFRRVGITGYPESHPAIGDDLTVQAMWDKRVHAGYIVSNLCFDPAALATWIARIRRRGVILPVQLGVAGPVETAKLLATATRIGVGESTRFLTTHTSWFARLARPGGYSPERLLRRTTRMLAGPGSGVVGLHLFTFNQVAEAERWRQRQLGELCGRSAAHVGSTRSGR</sequence>
<dbReference type="AlphaFoldDB" id="A0A848DCN6"/>
<accession>A0A848DCN6</accession>
<dbReference type="InterPro" id="IPR003171">
    <property type="entry name" value="Mehydrof_redctse-like"/>
</dbReference>
<gene>
    <name evidence="7" type="ORF">HF519_01915</name>
</gene>
<keyword evidence="4 6" id="KW-0274">FAD</keyword>
<keyword evidence="5 6" id="KW-0560">Oxidoreductase</keyword>
<evidence type="ECO:0000256" key="5">
    <source>
        <dbReference type="ARBA" id="ARBA00023002"/>
    </source>
</evidence>
<evidence type="ECO:0000256" key="4">
    <source>
        <dbReference type="ARBA" id="ARBA00022827"/>
    </source>
</evidence>
<evidence type="ECO:0000256" key="3">
    <source>
        <dbReference type="ARBA" id="ARBA00022630"/>
    </source>
</evidence>
<dbReference type="Gene3D" id="3.20.20.220">
    <property type="match status" value="1"/>
</dbReference>
<dbReference type="Proteomes" id="UP000586918">
    <property type="component" value="Unassembled WGS sequence"/>
</dbReference>
<evidence type="ECO:0000256" key="6">
    <source>
        <dbReference type="RuleBase" id="RU003862"/>
    </source>
</evidence>
<reference evidence="7 8" key="1">
    <citation type="submission" date="2020-04" db="EMBL/GenBank/DDBJ databases">
        <authorList>
            <person name="Klaysubun C."/>
            <person name="Duangmal K."/>
            <person name="Lipun K."/>
        </authorList>
    </citation>
    <scope>NUCLEOTIDE SEQUENCE [LARGE SCALE GENOMIC DNA]</scope>
    <source>
        <strain evidence="7 8">DSM 45300</strain>
    </source>
</reference>
<evidence type="ECO:0000256" key="2">
    <source>
        <dbReference type="ARBA" id="ARBA00004777"/>
    </source>
</evidence>
<dbReference type="SUPFAM" id="SSF51730">
    <property type="entry name" value="FAD-linked oxidoreductase"/>
    <property type="match status" value="1"/>
</dbReference>
<dbReference type="GO" id="GO:0004489">
    <property type="term" value="F:methylenetetrahydrofolate reductase [NAD(P)H] activity"/>
    <property type="evidence" value="ECO:0007669"/>
    <property type="project" value="InterPro"/>
</dbReference>
<evidence type="ECO:0000313" key="8">
    <source>
        <dbReference type="Proteomes" id="UP000586918"/>
    </source>
</evidence>
<organism evidence="7 8">
    <name type="scientific">Pseudonocardia bannensis</name>
    <dbReference type="NCBI Taxonomy" id="630973"/>
    <lineage>
        <taxon>Bacteria</taxon>
        <taxon>Bacillati</taxon>
        <taxon>Actinomycetota</taxon>
        <taxon>Actinomycetes</taxon>
        <taxon>Pseudonocardiales</taxon>
        <taxon>Pseudonocardiaceae</taxon>
        <taxon>Pseudonocardia</taxon>
    </lineage>
</organism>
<evidence type="ECO:0000313" key="7">
    <source>
        <dbReference type="EMBL" id="NMH90369.1"/>
    </source>
</evidence>
<evidence type="ECO:0000256" key="1">
    <source>
        <dbReference type="ARBA" id="ARBA00001974"/>
    </source>
</evidence>
<dbReference type="UniPathway" id="UPA00193"/>
<protein>
    <recommendedName>
        <fullName evidence="6">Methylenetetrahydrofolate reductase</fullName>
    </recommendedName>
</protein>
<dbReference type="InterPro" id="IPR029041">
    <property type="entry name" value="FAD-linked_oxidoreductase-like"/>
</dbReference>
<comment type="cofactor">
    <cofactor evidence="1 6">
        <name>FAD</name>
        <dbReference type="ChEBI" id="CHEBI:57692"/>
    </cofactor>
</comment>
<dbReference type="EMBL" id="JAAXKZ010000004">
    <property type="protein sequence ID" value="NMH90369.1"/>
    <property type="molecule type" value="Genomic_DNA"/>
</dbReference>
<comment type="similarity">
    <text evidence="6">Belongs to the methylenetetrahydrofolate reductase family.</text>
</comment>
<comment type="caution">
    <text evidence="7">The sequence shown here is derived from an EMBL/GenBank/DDBJ whole genome shotgun (WGS) entry which is preliminary data.</text>
</comment>
<name>A0A848DCN6_9PSEU</name>
<dbReference type="GO" id="GO:0035999">
    <property type="term" value="P:tetrahydrofolate interconversion"/>
    <property type="evidence" value="ECO:0007669"/>
    <property type="project" value="UniProtKB-UniPathway"/>
</dbReference>
<dbReference type="RefSeq" id="WP_169409872.1">
    <property type="nucleotide sequence ID" value="NZ_JAAXKZ010000004.1"/>
</dbReference>
<dbReference type="GO" id="GO:0006555">
    <property type="term" value="P:methionine metabolic process"/>
    <property type="evidence" value="ECO:0007669"/>
    <property type="project" value="InterPro"/>
</dbReference>
<proteinExistence type="inferred from homology"/>
<keyword evidence="3 6" id="KW-0285">Flavoprotein</keyword>
<dbReference type="Pfam" id="PF02219">
    <property type="entry name" value="MTHFR"/>
    <property type="match status" value="1"/>
</dbReference>